<keyword evidence="2" id="KW-0547">Nucleotide-binding</keyword>
<dbReference type="GO" id="GO:0006418">
    <property type="term" value="P:tRNA aminoacylation for protein translation"/>
    <property type="evidence" value="ECO:0007669"/>
    <property type="project" value="InterPro"/>
</dbReference>
<dbReference type="GO" id="GO:0005524">
    <property type="term" value="F:ATP binding"/>
    <property type="evidence" value="ECO:0007669"/>
    <property type="project" value="UniProtKB-KW"/>
</dbReference>
<dbReference type="Pfam" id="PF00749">
    <property type="entry name" value="tRNA-synt_1c"/>
    <property type="match status" value="1"/>
</dbReference>
<keyword evidence="1" id="KW-0436">Ligase</keyword>
<gene>
    <name evidence="6" type="ORF">JCM21531_3991</name>
</gene>
<feature type="domain" description="Glutamyl/glutaminyl-tRNA synthetase class Ib catalytic" evidence="5">
    <location>
        <begin position="37"/>
        <end position="70"/>
    </location>
</feature>
<evidence type="ECO:0000256" key="2">
    <source>
        <dbReference type="ARBA" id="ARBA00022741"/>
    </source>
</evidence>
<dbReference type="PROSITE" id="PS00178">
    <property type="entry name" value="AA_TRNA_LIGASE_I"/>
    <property type="match status" value="1"/>
</dbReference>
<dbReference type="Gene3D" id="3.40.50.620">
    <property type="entry name" value="HUPs"/>
    <property type="match status" value="1"/>
</dbReference>
<dbReference type="SUPFAM" id="SSF52374">
    <property type="entry name" value="Nucleotidylyl transferase"/>
    <property type="match status" value="1"/>
</dbReference>
<evidence type="ECO:0000313" key="6">
    <source>
        <dbReference type="EMBL" id="GAE90383.1"/>
    </source>
</evidence>
<evidence type="ECO:0000256" key="1">
    <source>
        <dbReference type="ARBA" id="ARBA00022598"/>
    </source>
</evidence>
<dbReference type="InterPro" id="IPR001412">
    <property type="entry name" value="aa-tRNA-synth_I_CS"/>
</dbReference>
<evidence type="ECO:0000259" key="5">
    <source>
        <dbReference type="Pfam" id="PF00749"/>
    </source>
</evidence>
<comment type="caution">
    <text evidence="6">The sequence shown here is derived from an EMBL/GenBank/DDBJ whole genome shotgun (WGS) entry which is preliminary data.</text>
</comment>
<dbReference type="Proteomes" id="UP000019109">
    <property type="component" value="Unassembled WGS sequence"/>
</dbReference>
<evidence type="ECO:0000256" key="3">
    <source>
        <dbReference type="ARBA" id="ARBA00022840"/>
    </source>
</evidence>
<name>W4VC70_9FIRM</name>
<protein>
    <submittedName>
        <fullName evidence="6">Glutamyl-tRNA synthetase</fullName>
    </submittedName>
</protein>
<evidence type="ECO:0000256" key="4">
    <source>
        <dbReference type="ARBA" id="ARBA00023146"/>
    </source>
</evidence>
<dbReference type="AlphaFoldDB" id="W4VC70"/>
<dbReference type="EMBL" id="BAVR01000068">
    <property type="protein sequence ID" value="GAE90383.1"/>
    <property type="molecule type" value="Genomic_DNA"/>
</dbReference>
<keyword evidence="3" id="KW-0067">ATP-binding</keyword>
<reference evidence="6" key="1">
    <citation type="journal article" date="2014" name="Genome Announc.">
        <title>Draft Genome Sequence of Clostridium straminisolvens Strain JCM 21531T, Isolated from a Cellulose-Degrading Bacterial Community.</title>
        <authorList>
            <person name="Yuki M."/>
            <person name="Oshima K."/>
            <person name="Suda W."/>
            <person name="Sakamoto M."/>
            <person name="Kitamura K."/>
            <person name="Iida T."/>
            <person name="Hattori M."/>
            <person name="Ohkuma M."/>
        </authorList>
    </citation>
    <scope>NUCLEOTIDE SEQUENCE [LARGE SCALE GENOMIC DNA]</scope>
    <source>
        <strain evidence="6">JCM 21531</strain>
    </source>
</reference>
<dbReference type="InterPro" id="IPR014729">
    <property type="entry name" value="Rossmann-like_a/b/a_fold"/>
</dbReference>
<keyword evidence="4 6" id="KW-0030">Aminoacyl-tRNA synthetase</keyword>
<organism evidence="6 7">
    <name type="scientific">Acetivibrio straminisolvens JCM 21531</name>
    <dbReference type="NCBI Taxonomy" id="1294263"/>
    <lineage>
        <taxon>Bacteria</taxon>
        <taxon>Bacillati</taxon>
        <taxon>Bacillota</taxon>
        <taxon>Clostridia</taxon>
        <taxon>Eubacteriales</taxon>
        <taxon>Oscillospiraceae</taxon>
        <taxon>Acetivibrio</taxon>
    </lineage>
</organism>
<dbReference type="GO" id="GO:0004812">
    <property type="term" value="F:aminoacyl-tRNA ligase activity"/>
    <property type="evidence" value="ECO:0007669"/>
    <property type="project" value="UniProtKB-KW"/>
</dbReference>
<sequence length="73" mass="8151">MDYKKLADMLFPNITKPVSYYEDTVFPKRNLSAGAKVTRLAPSPTGFIHLGNLYGAFVDERLAHQSNGVLFFA</sequence>
<proteinExistence type="predicted"/>
<evidence type="ECO:0000313" key="7">
    <source>
        <dbReference type="Proteomes" id="UP000019109"/>
    </source>
</evidence>
<dbReference type="STRING" id="1294263.JCM21531_3991"/>
<keyword evidence="7" id="KW-1185">Reference proteome</keyword>
<dbReference type="InterPro" id="IPR020058">
    <property type="entry name" value="Glu/Gln-tRNA-synth_Ib_cat-dom"/>
</dbReference>
<accession>W4VC70</accession>